<proteinExistence type="predicted"/>
<feature type="compositionally biased region" description="Basic and acidic residues" evidence="1">
    <location>
        <begin position="15"/>
        <end position="26"/>
    </location>
</feature>
<keyword evidence="3" id="KW-1185">Reference proteome</keyword>
<feature type="compositionally biased region" description="Basic and acidic residues" evidence="1">
    <location>
        <begin position="63"/>
        <end position="72"/>
    </location>
</feature>
<reference evidence="2" key="1">
    <citation type="submission" date="2025-08" db="UniProtKB">
        <authorList>
            <consortium name="Ensembl"/>
        </authorList>
    </citation>
    <scope>IDENTIFICATION</scope>
</reference>
<name>A0A8C5SX96_LATLA</name>
<dbReference type="AlphaFoldDB" id="A0A8C5SX96"/>
<sequence>LGSNDLAAKPPSLRRSQEERKNHGPEEYSSSKNGQTPFRRFHGKSGETATHLTNRIRPNTSHTETRLSELRPEFVNFPGWPRAGGRGERRDCFAGESGAGAPLLK</sequence>
<dbReference type="Proteomes" id="UP000694406">
    <property type="component" value="Unplaced"/>
</dbReference>
<reference evidence="2" key="2">
    <citation type="submission" date="2025-09" db="UniProtKB">
        <authorList>
            <consortium name="Ensembl"/>
        </authorList>
    </citation>
    <scope>IDENTIFICATION</scope>
</reference>
<organism evidence="2 3">
    <name type="scientific">Laticauda laticaudata</name>
    <name type="common">Blue-ringed sea krait</name>
    <name type="synonym">Blue-lipped sea krait</name>
    <dbReference type="NCBI Taxonomy" id="8630"/>
    <lineage>
        <taxon>Eukaryota</taxon>
        <taxon>Metazoa</taxon>
        <taxon>Chordata</taxon>
        <taxon>Craniata</taxon>
        <taxon>Vertebrata</taxon>
        <taxon>Euteleostomi</taxon>
        <taxon>Lepidosauria</taxon>
        <taxon>Squamata</taxon>
        <taxon>Bifurcata</taxon>
        <taxon>Unidentata</taxon>
        <taxon>Episquamata</taxon>
        <taxon>Toxicofera</taxon>
        <taxon>Serpentes</taxon>
        <taxon>Colubroidea</taxon>
        <taxon>Elapidae</taxon>
        <taxon>Laticaudinae</taxon>
        <taxon>Laticauda</taxon>
    </lineage>
</organism>
<evidence type="ECO:0000313" key="2">
    <source>
        <dbReference type="Ensembl" id="ENSLLTP00000023739.1"/>
    </source>
</evidence>
<evidence type="ECO:0000313" key="3">
    <source>
        <dbReference type="Proteomes" id="UP000694406"/>
    </source>
</evidence>
<feature type="region of interest" description="Disordered" evidence="1">
    <location>
        <begin position="1"/>
        <end position="105"/>
    </location>
</feature>
<evidence type="ECO:0000256" key="1">
    <source>
        <dbReference type="SAM" id="MobiDB-lite"/>
    </source>
</evidence>
<protein>
    <submittedName>
        <fullName evidence="2">Uncharacterized protein</fullName>
    </submittedName>
</protein>
<feature type="compositionally biased region" description="Polar residues" evidence="1">
    <location>
        <begin position="47"/>
        <end position="62"/>
    </location>
</feature>
<accession>A0A8C5SX96</accession>
<dbReference type="Ensembl" id="ENSLLTT00000024602.1">
    <property type="protein sequence ID" value="ENSLLTP00000023739.1"/>
    <property type="gene ID" value="ENSLLTG00000017505.1"/>
</dbReference>